<name>A0ABT0IWP7_9HYPH</name>
<reference evidence="1 2" key="1">
    <citation type="submission" date="2022-04" db="EMBL/GenBank/DDBJ databases">
        <title>Rhizobium coralii sp. nov., isolated from coral Turbinaria peltata.</title>
        <authorList>
            <person name="Sun H."/>
        </authorList>
    </citation>
    <scope>NUCLEOTIDE SEQUENCE [LARGE SCALE GENOMIC DNA]</scope>
    <source>
        <strain evidence="1 2">NTR19</strain>
    </source>
</reference>
<proteinExistence type="predicted"/>
<gene>
    <name evidence="1" type="ORF">M0654_20240</name>
</gene>
<accession>A0ABT0IWP7</accession>
<keyword evidence="2" id="KW-1185">Reference proteome</keyword>
<evidence type="ECO:0008006" key="3">
    <source>
        <dbReference type="Google" id="ProtNLM"/>
    </source>
</evidence>
<protein>
    <recommendedName>
        <fullName evidence="3">DUF3606 domain-containing protein</fullName>
    </recommendedName>
</protein>
<comment type="caution">
    <text evidence="1">The sequence shown here is derived from an EMBL/GenBank/DDBJ whole genome shotgun (WGS) entry which is preliminary data.</text>
</comment>
<evidence type="ECO:0000313" key="1">
    <source>
        <dbReference type="EMBL" id="MCK8782312.1"/>
    </source>
</evidence>
<sequence length="62" mass="7101">MSDHRRPKIVRLVPAQDHCVVEYCRKSGVTLAEQKKLLALLGKRAALHELRSNSPPRAPRFR</sequence>
<organism evidence="1 2">
    <name type="scientific">Neorhizobium turbinariae</name>
    <dbReference type="NCBI Taxonomy" id="2937795"/>
    <lineage>
        <taxon>Bacteria</taxon>
        <taxon>Pseudomonadati</taxon>
        <taxon>Pseudomonadota</taxon>
        <taxon>Alphaproteobacteria</taxon>
        <taxon>Hyphomicrobiales</taxon>
        <taxon>Rhizobiaceae</taxon>
        <taxon>Rhizobium/Agrobacterium group</taxon>
        <taxon>Neorhizobium</taxon>
    </lineage>
</organism>
<dbReference type="Proteomes" id="UP001202827">
    <property type="component" value="Unassembled WGS sequence"/>
</dbReference>
<evidence type="ECO:0000313" key="2">
    <source>
        <dbReference type="Proteomes" id="UP001202827"/>
    </source>
</evidence>
<dbReference type="EMBL" id="JALPRY010000025">
    <property type="protein sequence ID" value="MCK8782312.1"/>
    <property type="molecule type" value="Genomic_DNA"/>
</dbReference>